<feature type="compositionally biased region" description="Acidic residues" evidence="2">
    <location>
        <begin position="900"/>
        <end position="954"/>
    </location>
</feature>
<dbReference type="Pfam" id="PF08634">
    <property type="entry name" value="Pet127"/>
    <property type="match status" value="1"/>
</dbReference>
<accession>A0A9P7AWU4</accession>
<evidence type="ECO:0000313" key="3">
    <source>
        <dbReference type="EMBL" id="KAG0648541.1"/>
    </source>
</evidence>
<feature type="compositionally biased region" description="Basic and acidic residues" evidence="2">
    <location>
        <begin position="1192"/>
        <end position="1205"/>
    </location>
</feature>
<dbReference type="PANTHER" id="PTHR31014:SF0">
    <property type="entry name" value="MITOCHONDRIAL TRANSLATION SYSTEM COMPONENT PET127-RELATED"/>
    <property type="match status" value="1"/>
</dbReference>
<keyword evidence="1" id="KW-0175">Coiled coil</keyword>
<dbReference type="EMBL" id="VNKQ01000010">
    <property type="protein sequence ID" value="KAG0648541.1"/>
    <property type="molecule type" value="Genomic_DNA"/>
</dbReference>
<feature type="compositionally biased region" description="Polar residues" evidence="2">
    <location>
        <begin position="36"/>
        <end position="46"/>
    </location>
</feature>
<proteinExistence type="predicted"/>
<sequence>MFLSITRGSTKIRPTYICTSCLAHLLPHPDPPPAHSNRTSFSTSSVYREADKKHSSNATSSVRTRSRAVRRRGRPVRRISDSGDALILLKESLAAEEAASKDAKSQKPKPKPKSKKANPVTEAEETIVSAKPRQQTGVGEKVAKRNRTSTVKGEKATEVTNTSQVTEQEPAMSERPKKSSKLVKKGASTTKETTAQNVAAKLAEKPPGPSKRSKTRQLTAAQRQRVDAVLLEAKRKLSAVLSKTKSSQTQLHGENNTTEALVKIIEEGISPKSDGARAAKRTLSKLINESSRVRSNKRPLILNPITREKLVRMKPNIRAVFPKTPVSPTPPMVTQSLKEALEASRKTQATAGRTTRRRTILTRALPRRSTRAPIGKVQGKAIPTGPLVGKAGFEIKTLDAADLVLTPIDIKQPPVPNLAYGLDRVLFNPGVYHLQDPRSRVFNFDPYLQTIMPVEEFDFTALKKYITSSRDDVLLSVAKEEGKKYTGSTSSMTAALAHFHFLLSQWRPINTALLSQDFPAENQNFTGLQRGPSAVFLRWKDGVYAIDADKQFDSANILASLGKSMEKLLTLPTEDFEKYRKENSDQIPLEEREAPEPFNYTTMGDFLMRSQLDAHDPRLPGTGMFDLKTRAVISIRMDVANYEEGKHYEIRGRYGAYESFEREYYDLIRAAFLKYSLQVRMGRMDGIFVAYHNTQRIFGFQYISQPEMDLALHGTEDTTIGDAEFKLSVELLNKVLDKASAKYPEKSLRLHFETRNTETPFMYIFAEPMEDEEIKGIQESNKAVIEEFENRVLGVSGEDTEEMSEEDKRAAEWDNMRAQVEKTMEKDELDLEEARSLAESMIDESNIFGSEDIPAEEKERLINDLLESSAFNEVEEEEEMGSSEDVISEEDGIEGVSADSEGDDLEEGEEDLEEEDGEDPRNEEDEQNAEDEEEPDEESGEEELEELDPAEESETLGHAEDKDLLVDEAPTSDFTRESENPEQTNGEGILVEETPADPLAEELTDNVTEGSESKSLDAPAGPPESVEFLDSISETETDAASHQPDVVENKGLAPSDEALRSDSQDIDTHAPAPADADPVADADRLASNETEGTFPDQPSILKEKDILAMTLTIRNKVNGKYVLRPDEICSQDQWTIEYALEDVAPHRAGTLYQACKTRRAKTLNKVKKDNDGWNKRFVQNLLDLNEKGKKWREEQNKMDKKRPLEVLHSSKPKADQSAWAGKEDGHNKPGVDDKA</sequence>
<feature type="region of interest" description="Disordered" evidence="2">
    <location>
        <begin position="1192"/>
        <end position="1235"/>
    </location>
</feature>
<reference evidence="3" key="1">
    <citation type="submission" date="2019-07" db="EMBL/GenBank/DDBJ databases">
        <title>Hyphodiscus hymeniophilus genome sequencing and assembly.</title>
        <authorList>
            <person name="Kramer G."/>
            <person name="Nodwell J."/>
        </authorList>
    </citation>
    <scope>NUCLEOTIDE SEQUENCE</scope>
    <source>
        <strain evidence="3">ATCC 34498</strain>
    </source>
</reference>
<dbReference type="OrthoDB" id="10249045at2759"/>
<feature type="compositionally biased region" description="Basic residues" evidence="2">
    <location>
        <begin position="106"/>
        <end position="116"/>
    </location>
</feature>
<feature type="region of interest" description="Disordered" evidence="2">
    <location>
        <begin position="98"/>
        <end position="221"/>
    </location>
</feature>
<dbReference type="AlphaFoldDB" id="A0A9P7AWU4"/>
<feature type="compositionally biased region" description="Acidic residues" evidence="2">
    <location>
        <begin position="873"/>
        <end position="893"/>
    </location>
</feature>
<protein>
    <submittedName>
        <fullName evidence="3">mRNA degradation</fullName>
    </submittedName>
</protein>
<name>A0A9P7AWU4_9HELO</name>
<feature type="compositionally biased region" description="Low complexity" evidence="2">
    <location>
        <begin position="1070"/>
        <end position="1079"/>
    </location>
</feature>
<feature type="compositionally biased region" description="Basic and acidic residues" evidence="2">
    <location>
        <begin position="955"/>
        <end position="965"/>
    </location>
</feature>
<evidence type="ECO:0000256" key="2">
    <source>
        <dbReference type="SAM" id="MobiDB-lite"/>
    </source>
</evidence>
<dbReference type="PANTHER" id="PTHR31014">
    <property type="entry name" value="MITOCHONDRIAL TRANSLATION SYSTEM COMPONENT PET127-RELATED"/>
    <property type="match status" value="1"/>
</dbReference>
<feature type="coiled-coil region" evidence="1">
    <location>
        <begin position="817"/>
        <end position="844"/>
    </location>
</feature>
<dbReference type="Proteomes" id="UP000785200">
    <property type="component" value="Unassembled WGS sequence"/>
</dbReference>
<dbReference type="GO" id="GO:0005740">
    <property type="term" value="C:mitochondrial envelope"/>
    <property type="evidence" value="ECO:0007669"/>
    <property type="project" value="TreeGrafter"/>
</dbReference>
<feature type="compositionally biased region" description="Polar residues" evidence="2">
    <location>
        <begin position="158"/>
        <end position="167"/>
    </location>
</feature>
<evidence type="ECO:0000256" key="1">
    <source>
        <dbReference type="SAM" id="Coils"/>
    </source>
</evidence>
<dbReference type="GO" id="GO:0000964">
    <property type="term" value="P:mitochondrial RNA 5'-end processing"/>
    <property type="evidence" value="ECO:0007669"/>
    <property type="project" value="TreeGrafter"/>
</dbReference>
<gene>
    <name evidence="3" type="ORF">D0Z07_5189</name>
</gene>
<feature type="compositionally biased region" description="Basic and acidic residues" evidence="2">
    <location>
        <begin position="1057"/>
        <end position="1068"/>
    </location>
</feature>
<feature type="compositionally biased region" description="Basic residues" evidence="2">
    <location>
        <begin position="64"/>
        <end position="77"/>
    </location>
</feature>
<comment type="caution">
    <text evidence="3">The sequence shown here is derived from an EMBL/GenBank/DDBJ whole genome shotgun (WGS) entry which is preliminary data.</text>
</comment>
<keyword evidence="4" id="KW-1185">Reference proteome</keyword>
<organism evidence="3 4">
    <name type="scientific">Hyphodiscus hymeniophilus</name>
    <dbReference type="NCBI Taxonomy" id="353542"/>
    <lineage>
        <taxon>Eukaryota</taxon>
        <taxon>Fungi</taxon>
        <taxon>Dikarya</taxon>
        <taxon>Ascomycota</taxon>
        <taxon>Pezizomycotina</taxon>
        <taxon>Leotiomycetes</taxon>
        <taxon>Helotiales</taxon>
        <taxon>Hyphodiscaceae</taxon>
        <taxon>Hyphodiscus</taxon>
    </lineage>
</organism>
<evidence type="ECO:0000313" key="4">
    <source>
        <dbReference type="Proteomes" id="UP000785200"/>
    </source>
</evidence>
<dbReference type="InterPro" id="IPR013943">
    <property type="entry name" value="Pet127"/>
</dbReference>
<feature type="compositionally biased region" description="Polar residues" evidence="2">
    <location>
        <begin position="187"/>
        <end position="197"/>
    </location>
</feature>
<feature type="compositionally biased region" description="Basic and acidic residues" evidence="2">
    <location>
        <begin position="1221"/>
        <end position="1235"/>
    </location>
</feature>
<feature type="region of interest" description="Disordered" evidence="2">
    <location>
        <begin position="868"/>
        <end position="1079"/>
    </location>
</feature>
<feature type="region of interest" description="Disordered" evidence="2">
    <location>
        <begin position="33"/>
        <end position="77"/>
    </location>
</feature>